<dbReference type="SUPFAM" id="SSF52540">
    <property type="entry name" value="P-loop containing nucleoside triphosphate hydrolases"/>
    <property type="match status" value="1"/>
</dbReference>
<accession>A0A833N575</accession>
<dbReference type="Proteomes" id="UP000442694">
    <property type="component" value="Unassembled WGS sequence"/>
</dbReference>
<comment type="caution">
    <text evidence="2">The sequence shown here is derived from an EMBL/GenBank/DDBJ whole genome shotgun (WGS) entry which is preliminary data.</text>
</comment>
<evidence type="ECO:0000313" key="3">
    <source>
        <dbReference type="Proteomes" id="UP000442694"/>
    </source>
</evidence>
<evidence type="ECO:0000313" key="2">
    <source>
        <dbReference type="EMBL" id="KAB8029882.1"/>
    </source>
</evidence>
<gene>
    <name evidence="2" type="ORF">GCL57_10115</name>
</gene>
<dbReference type="Pfam" id="PF05272">
    <property type="entry name" value="VapE-like_dom"/>
    <property type="match status" value="1"/>
</dbReference>
<keyword evidence="3" id="KW-1185">Reference proteome</keyword>
<dbReference type="Gene3D" id="3.40.50.300">
    <property type="entry name" value="P-loop containing nucleotide triphosphate hydrolases"/>
    <property type="match status" value="1"/>
</dbReference>
<dbReference type="AlphaFoldDB" id="A0A833N575"/>
<dbReference type="InterPro" id="IPR007936">
    <property type="entry name" value="VapE-like_dom"/>
</dbReference>
<dbReference type="InterPro" id="IPR027417">
    <property type="entry name" value="P-loop_NTPase"/>
</dbReference>
<reference evidence="2 3" key="1">
    <citation type="submission" date="2019-10" db="EMBL/GenBank/DDBJ databases">
        <title>New genus of Silvanigrellaceae.</title>
        <authorList>
            <person name="Pitt A."/>
            <person name="Hahn M.W."/>
        </authorList>
    </citation>
    <scope>NUCLEOTIDE SEQUENCE [LARGE SCALE GENOMIC DNA]</scope>
    <source>
        <strain evidence="2 3">33A1-SZDP</strain>
    </source>
</reference>
<name>A0A833N575_9BACT</name>
<sequence length="297" mass="34551">MHFIWQIKRKIANLKVQNHLCPVLINTEQGVGKSEFVRNFCYPFSKYPQFYAEKKVSEVADTREIASNLERNIIFMDELASSEKSDISYLKSIITSEMLSPRILGTNRIISVKNNVTFIATANIDNLSEKIKDETGNRRFFPIEIKSFKNVHVPIPMISDMGHLTEEQKKQGMLYPLEFDGSCFWALVDENWDCFLSLEELAPIQRKHTSTSDIDGFIDMFSIIIDNNKKAVLVSDLFFVFKKVYPKSRFDHIKKFSQEMSKRFSEAKTNTAGFRRKDIGFHLSLTETFNEYLSRYI</sequence>
<organism evidence="2 3">
    <name type="scientific">Fluviispira multicolorata</name>
    <dbReference type="NCBI Taxonomy" id="2654512"/>
    <lineage>
        <taxon>Bacteria</taxon>
        <taxon>Pseudomonadati</taxon>
        <taxon>Bdellovibrionota</taxon>
        <taxon>Oligoflexia</taxon>
        <taxon>Silvanigrellales</taxon>
        <taxon>Silvanigrellaceae</taxon>
        <taxon>Fluviispira</taxon>
    </lineage>
</organism>
<dbReference type="EMBL" id="WFLN01000007">
    <property type="protein sequence ID" value="KAB8029882.1"/>
    <property type="molecule type" value="Genomic_DNA"/>
</dbReference>
<evidence type="ECO:0000259" key="1">
    <source>
        <dbReference type="Pfam" id="PF05272"/>
    </source>
</evidence>
<proteinExistence type="predicted"/>
<feature type="domain" description="Virulence-associated protein E-like" evidence="1">
    <location>
        <begin position="24"/>
        <end position="147"/>
    </location>
</feature>
<dbReference type="PANTHER" id="PTHR34985">
    <property type="entry name" value="SLR0554 PROTEIN"/>
    <property type="match status" value="1"/>
</dbReference>
<protein>
    <recommendedName>
        <fullName evidence="1">Virulence-associated protein E-like domain-containing protein</fullName>
    </recommendedName>
</protein>
<dbReference type="PANTHER" id="PTHR34985:SF1">
    <property type="entry name" value="SLR0554 PROTEIN"/>
    <property type="match status" value="1"/>
</dbReference>